<dbReference type="PANTHER" id="PTHR31465:SF1">
    <property type="entry name" value="PROTEIN RTA1-RELATED"/>
    <property type="match status" value="1"/>
</dbReference>
<feature type="transmembrane region" description="Helical" evidence="5">
    <location>
        <begin position="20"/>
        <end position="46"/>
    </location>
</feature>
<proteinExistence type="predicted"/>
<evidence type="ECO:0000256" key="1">
    <source>
        <dbReference type="ARBA" id="ARBA00004141"/>
    </source>
</evidence>
<dbReference type="EMBL" id="MU006230">
    <property type="protein sequence ID" value="KAF2824515.1"/>
    <property type="molecule type" value="Genomic_DNA"/>
</dbReference>
<feature type="transmembrane region" description="Helical" evidence="5">
    <location>
        <begin position="58"/>
        <end position="76"/>
    </location>
</feature>
<reference evidence="6" key="1">
    <citation type="journal article" date="2020" name="Stud. Mycol.">
        <title>101 Dothideomycetes genomes: a test case for predicting lifestyles and emergence of pathogens.</title>
        <authorList>
            <person name="Haridas S."/>
            <person name="Albert R."/>
            <person name="Binder M."/>
            <person name="Bloem J."/>
            <person name="Labutti K."/>
            <person name="Salamov A."/>
            <person name="Andreopoulos B."/>
            <person name="Baker S."/>
            <person name="Barry K."/>
            <person name="Bills G."/>
            <person name="Bluhm B."/>
            <person name="Cannon C."/>
            <person name="Castanera R."/>
            <person name="Culley D."/>
            <person name="Daum C."/>
            <person name="Ezra D."/>
            <person name="Gonzalez J."/>
            <person name="Henrissat B."/>
            <person name="Kuo A."/>
            <person name="Liang C."/>
            <person name="Lipzen A."/>
            <person name="Lutzoni F."/>
            <person name="Magnuson J."/>
            <person name="Mondo S."/>
            <person name="Nolan M."/>
            <person name="Ohm R."/>
            <person name="Pangilinan J."/>
            <person name="Park H.-J."/>
            <person name="Ramirez L."/>
            <person name="Alfaro M."/>
            <person name="Sun H."/>
            <person name="Tritt A."/>
            <person name="Yoshinaga Y."/>
            <person name="Zwiers L.-H."/>
            <person name="Turgeon B."/>
            <person name="Goodwin S."/>
            <person name="Spatafora J."/>
            <person name="Crous P."/>
            <person name="Grigoriev I."/>
        </authorList>
    </citation>
    <scope>NUCLEOTIDE SEQUENCE</scope>
    <source>
        <strain evidence="6">CBS 113818</strain>
    </source>
</reference>
<evidence type="ECO:0000256" key="3">
    <source>
        <dbReference type="ARBA" id="ARBA00022989"/>
    </source>
</evidence>
<dbReference type="Pfam" id="PF04479">
    <property type="entry name" value="RTA1"/>
    <property type="match status" value="1"/>
</dbReference>
<feature type="transmembrane region" description="Helical" evidence="5">
    <location>
        <begin position="96"/>
        <end position="119"/>
    </location>
</feature>
<dbReference type="InterPro" id="IPR007568">
    <property type="entry name" value="RTA1"/>
</dbReference>
<evidence type="ECO:0000256" key="2">
    <source>
        <dbReference type="ARBA" id="ARBA00022692"/>
    </source>
</evidence>
<feature type="transmembrane region" description="Helical" evidence="5">
    <location>
        <begin position="243"/>
        <end position="263"/>
    </location>
</feature>
<feature type="transmembrane region" description="Helical" evidence="5">
    <location>
        <begin position="206"/>
        <end position="223"/>
    </location>
</feature>
<organism evidence="6 7">
    <name type="scientific">Ophiobolus disseminans</name>
    <dbReference type="NCBI Taxonomy" id="1469910"/>
    <lineage>
        <taxon>Eukaryota</taxon>
        <taxon>Fungi</taxon>
        <taxon>Dikarya</taxon>
        <taxon>Ascomycota</taxon>
        <taxon>Pezizomycotina</taxon>
        <taxon>Dothideomycetes</taxon>
        <taxon>Pleosporomycetidae</taxon>
        <taxon>Pleosporales</taxon>
        <taxon>Pleosporineae</taxon>
        <taxon>Phaeosphaeriaceae</taxon>
        <taxon>Ophiobolus</taxon>
    </lineage>
</organism>
<dbReference type="PANTHER" id="PTHR31465">
    <property type="entry name" value="PROTEIN RTA1-RELATED"/>
    <property type="match status" value="1"/>
</dbReference>
<feature type="transmembrane region" description="Helical" evidence="5">
    <location>
        <begin position="131"/>
        <end position="158"/>
    </location>
</feature>
<evidence type="ECO:0000256" key="5">
    <source>
        <dbReference type="SAM" id="Phobius"/>
    </source>
</evidence>
<dbReference type="Proteomes" id="UP000799424">
    <property type="component" value="Unassembled WGS sequence"/>
</dbReference>
<sequence>MSSRGYIDPNFPPPNGPGDASIIIYGYTPSFALGILGCVLFALAGIVHVWQLFKYRSWWFSTVLVGIAFEVVGYVFRCLSARVNPYKVTYFVVQYFFIVVAPVFFAAGIYTVLSVVINTTGREYAPIKPRLILWIFITCDVIATIVQILGAALIGVASSNRRDPTTPNNILLGGLAFQAFTFLVFIILFTTFIFKAKNVLFRYVSMAFYVSFSLAVVLFYLRVCFRLAETAEGLYGKLNTNEVYFGTLEFMPVVLAVWALAIWHPGRCVKRRGGREVERMEK</sequence>
<feature type="transmembrane region" description="Helical" evidence="5">
    <location>
        <begin position="170"/>
        <end position="194"/>
    </location>
</feature>
<name>A0A6A6ZW04_9PLEO</name>
<dbReference type="GO" id="GO:0016020">
    <property type="term" value="C:membrane"/>
    <property type="evidence" value="ECO:0007669"/>
    <property type="project" value="UniProtKB-SubCell"/>
</dbReference>
<dbReference type="OrthoDB" id="4521223at2759"/>
<comment type="subcellular location">
    <subcellularLocation>
        <location evidence="1">Membrane</location>
        <topology evidence="1">Multi-pass membrane protein</topology>
    </subcellularLocation>
</comment>
<protein>
    <submittedName>
        <fullName evidence="6">RTA1-domain-containing protein</fullName>
    </submittedName>
</protein>
<keyword evidence="7" id="KW-1185">Reference proteome</keyword>
<dbReference type="AlphaFoldDB" id="A0A6A6ZW04"/>
<evidence type="ECO:0000313" key="6">
    <source>
        <dbReference type="EMBL" id="KAF2824515.1"/>
    </source>
</evidence>
<evidence type="ECO:0000313" key="7">
    <source>
        <dbReference type="Proteomes" id="UP000799424"/>
    </source>
</evidence>
<evidence type="ECO:0000256" key="4">
    <source>
        <dbReference type="ARBA" id="ARBA00023136"/>
    </source>
</evidence>
<keyword evidence="4 5" id="KW-0472">Membrane</keyword>
<gene>
    <name evidence="6" type="ORF">CC86DRAFT_56552</name>
</gene>
<keyword evidence="2 5" id="KW-0812">Transmembrane</keyword>
<keyword evidence="3 5" id="KW-1133">Transmembrane helix</keyword>
<accession>A0A6A6ZW04</accession>